<dbReference type="Pfam" id="PF13545">
    <property type="entry name" value="HTH_Crp_2"/>
    <property type="match status" value="1"/>
</dbReference>
<organism evidence="5 6">
    <name type="scientific">Clostridium paridis</name>
    <dbReference type="NCBI Taxonomy" id="2803863"/>
    <lineage>
        <taxon>Bacteria</taxon>
        <taxon>Bacillati</taxon>
        <taxon>Bacillota</taxon>
        <taxon>Clostridia</taxon>
        <taxon>Eubacteriales</taxon>
        <taxon>Clostridiaceae</taxon>
        <taxon>Clostridium</taxon>
    </lineage>
</organism>
<dbReference type="InterPro" id="IPR014710">
    <property type="entry name" value="RmlC-like_jellyroll"/>
</dbReference>
<evidence type="ECO:0000313" key="6">
    <source>
        <dbReference type="Proteomes" id="UP000623681"/>
    </source>
</evidence>
<keyword evidence="2" id="KW-0238">DNA-binding</keyword>
<feature type="domain" description="HTH crp-type" evidence="4">
    <location>
        <begin position="172"/>
        <end position="220"/>
    </location>
</feature>
<evidence type="ECO:0000256" key="2">
    <source>
        <dbReference type="ARBA" id="ARBA00023125"/>
    </source>
</evidence>
<dbReference type="Gene3D" id="2.60.120.10">
    <property type="entry name" value="Jelly Rolls"/>
    <property type="match status" value="1"/>
</dbReference>
<gene>
    <name evidence="5" type="ORF">JK634_08150</name>
</gene>
<proteinExistence type="predicted"/>
<dbReference type="GO" id="GO:0003677">
    <property type="term" value="F:DNA binding"/>
    <property type="evidence" value="ECO:0007669"/>
    <property type="project" value="UniProtKB-KW"/>
</dbReference>
<evidence type="ECO:0000259" key="4">
    <source>
        <dbReference type="SMART" id="SM00419"/>
    </source>
</evidence>
<keyword evidence="1" id="KW-0805">Transcription regulation</keyword>
<dbReference type="InterPro" id="IPR018490">
    <property type="entry name" value="cNMP-bd_dom_sf"/>
</dbReference>
<accession>A0A937FGC7</accession>
<dbReference type="Proteomes" id="UP000623681">
    <property type="component" value="Unassembled WGS sequence"/>
</dbReference>
<dbReference type="InterPro" id="IPR012318">
    <property type="entry name" value="HTH_CRP"/>
</dbReference>
<keyword evidence="6" id="KW-1185">Reference proteome</keyword>
<dbReference type="Gene3D" id="1.10.10.10">
    <property type="entry name" value="Winged helix-like DNA-binding domain superfamily/Winged helix DNA-binding domain"/>
    <property type="match status" value="1"/>
</dbReference>
<dbReference type="AlphaFoldDB" id="A0A937FGC7"/>
<dbReference type="EMBL" id="JAESWA010000022">
    <property type="protein sequence ID" value="MBL4931772.1"/>
    <property type="molecule type" value="Genomic_DNA"/>
</dbReference>
<protein>
    <submittedName>
        <fullName evidence="5">Crp/Fnr family transcriptional regulator</fullName>
    </submittedName>
</protein>
<comment type="caution">
    <text evidence="5">The sequence shown here is derived from an EMBL/GenBank/DDBJ whole genome shotgun (WGS) entry which is preliminary data.</text>
</comment>
<dbReference type="GO" id="GO:0006355">
    <property type="term" value="P:regulation of DNA-templated transcription"/>
    <property type="evidence" value="ECO:0007669"/>
    <property type="project" value="InterPro"/>
</dbReference>
<keyword evidence="3" id="KW-0804">Transcription</keyword>
<dbReference type="InterPro" id="IPR036388">
    <property type="entry name" value="WH-like_DNA-bd_sf"/>
</dbReference>
<dbReference type="SUPFAM" id="SSF46785">
    <property type="entry name" value="Winged helix' DNA-binding domain"/>
    <property type="match status" value="1"/>
</dbReference>
<evidence type="ECO:0000256" key="1">
    <source>
        <dbReference type="ARBA" id="ARBA00023015"/>
    </source>
</evidence>
<dbReference type="SUPFAM" id="SSF51206">
    <property type="entry name" value="cAMP-binding domain-like"/>
    <property type="match status" value="1"/>
</dbReference>
<dbReference type="SMART" id="SM00419">
    <property type="entry name" value="HTH_CRP"/>
    <property type="match status" value="1"/>
</dbReference>
<evidence type="ECO:0000313" key="5">
    <source>
        <dbReference type="EMBL" id="MBL4931772.1"/>
    </source>
</evidence>
<name>A0A937FGC7_9CLOT</name>
<reference evidence="5" key="1">
    <citation type="submission" date="2021-01" db="EMBL/GenBank/DDBJ databases">
        <title>Genome public.</title>
        <authorList>
            <person name="Liu C."/>
            <person name="Sun Q."/>
        </authorList>
    </citation>
    <scope>NUCLEOTIDE SEQUENCE</scope>
    <source>
        <strain evidence="5">YIM B02565</strain>
    </source>
</reference>
<sequence length="227" mass="26187">MSYDGEILNAKLKNINLLYKIYPVLEKFDKNNNGIISENAYFKNLYADEYIGAEEGACNGILFVLKGMININRINKNGGHTNLYNIEEGEFCHEALSCISNFESLNISGKSIQYSEICIIPIDIVKEYIMKDSDFLLYIYEDLHKKLSKVIKNKEKMIHESLETRLIKLLKSKNSKIIYATHSELAFELNSAREVVSRNLKNIEKRGFIRLERGKIIIIKDMNLYTG</sequence>
<evidence type="ECO:0000256" key="3">
    <source>
        <dbReference type="ARBA" id="ARBA00023163"/>
    </source>
</evidence>
<dbReference type="InterPro" id="IPR036390">
    <property type="entry name" value="WH_DNA-bd_sf"/>
</dbReference>